<dbReference type="Gene3D" id="3.30.230.10">
    <property type="match status" value="1"/>
</dbReference>
<evidence type="ECO:0000256" key="5">
    <source>
        <dbReference type="ARBA" id="ARBA00022840"/>
    </source>
</evidence>
<dbReference type="EMBL" id="DRZC01000049">
    <property type="protein sequence ID" value="HHQ80507.1"/>
    <property type="molecule type" value="Genomic_DNA"/>
</dbReference>
<evidence type="ECO:0000256" key="1">
    <source>
        <dbReference type="ARBA" id="ARBA00022605"/>
    </source>
</evidence>
<dbReference type="InterPro" id="IPR036554">
    <property type="entry name" value="GHMP_kinase_C_sf"/>
</dbReference>
<reference evidence="8" key="1">
    <citation type="journal article" date="2020" name="mSystems">
        <title>Genome- and Community-Level Interaction Insights into Carbon Utilization and Element Cycling Functions of Hydrothermarchaeota in Hydrothermal Sediment.</title>
        <authorList>
            <person name="Zhou Z."/>
            <person name="Liu Y."/>
            <person name="Xu W."/>
            <person name="Pan J."/>
            <person name="Luo Z.H."/>
            <person name="Li M."/>
        </authorList>
    </citation>
    <scope>NUCLEOTIDE SEQUENCE [LARGE SCALE GENOMIC DNA]</scope>
    <source>
        <strain evidence="8">SpSt-1116</strain>
    </source>
</reference>
<dbReference type="PROSITE" id="PS00627">
    <property type="entry name" value="GHMP_KINASES_ATP"/>
    <property type="match status" value="1"/>
</dbReference>
<dbReference type="EC" id="2.7.1.39" evidence="8"/>
<organism evidence="8">
    <name type="scientific">Fervidicoccus fontis</name>
    <dbReference type="NCBI Taxonomy" id="683846"/>
    <lineage>
        <taxon>Archaea</taxon>
        <taxon>Thermoproteota</taxon>
        <taxon>Thermoprotei</taxon>
        <taxon>Fervidicoccales</taxon>
        <taxon>Fervidicoccaceae</taxon>
        <taxon>Fervidicoccus</taxon>
    </lineage>
</organism>
<keyword evidence="5" id="KW-0067">ATP-binding</keyword>
<dbReference type="PANTHER" id="PTHR20861:SF1">
    <property type="entry name" value="HOMOSERINE KINASE"/>
    <property type="match status" value="1"/>
</dbReference>
<keyword evidence="4 8" id="KW-0418">Kinase</keyword>
<sequence>MAKRFVEEFSVDAYDIYISVNKGVPPASGLGSSGATSAATAYALNMLFDAGLSEEHLLRLAGAGEAFTAGAPHYDNVAASLFGGFVILDLARGRVFRHVPRRKIPVAVVTPRVGSLQGTRKTEYARSLLPKQVSLETHVRQTSSLAKLLYGILTEDLRIIGEAVTTDYIVEPCRAKMIPFYDDIKQLALSEGAYGFNICGAGPSVFLLHEDVTVVSRIADEVKEYLTERGVEAWSFISYISLRGAEALEVVR</sequence>
<dbReference type="InterPro" id="IPR006204">
    <property type="entry name" value="GHMP_kinase_N_dom"/>
</dbReference>
<dbReference type="Pfam" id="PF00288">
    <property type="entry name" value="GHMP_kinases_N"/>
    <property type="match status" value="1"/>
</dbReference>
<dbReference type="GO" id="GO:0005524">
    <property type="term" value="F:ATP binding"/>
    <property type="evidence" value="ECO:0007669"/>
    <property type="project" value="UniProtKB-KW"/>
</dbReference>
<name>A0A7J3ZKA3_9CREN</name>
<evidence type="ECO:0000256" key="3">
    <source>
        <dbReference type="ARBA" id="ARBA00022741"/>
    </source>
</evidence>
<dbReference type="PRINTS" id="PR00958">
    <property type="entry name" value="HOMSERKINASE"/>
</dbReference>
<evidence type="ECO:0000256" key="2">
    <source>
        <dbReference type="ARBA" id="ARBA00022679"/>
    </source>
</evidence>
<dbReference type="NCBIfam" id="NF002288">
    <property type="entry name" value="PRK01212.1-4"/>
    <property type="match status" value="1"/>
</dbReference>
<keyword evidence="1" id="KW-0028">Amino-acid biosynthesis</keyword>
<feature type="domain" description="GHMP kinase C-terminal" evidence="7">
    <location>
        <begin position="150"/>
        <end position="226"/>
    </location>
</feature>
<dbReference type="InterPro" id="IPR020568">
    <property type="entry name" value="Ribosomal_Su5_D2-typ_SF"/>
</dbReference>
<keyword evidence="2 8" id="KW-0808">Transferase</keyword>
<dbReference type="AlphaFoldDB" id="A0A7J3ZKA3"/>
<comment type="caution">
    <text evidence="8">The sequence shown here is derived from an EMBL/GenBank/DDBJ whole genome shotgun (WGS) entry which is preliminary data.</text>
</comment>
<evidence type="ECO:0000313" key="8">
    <source>
        <dbReference type="EMBL" id="HHQ80507.1"/>
    </source>
</evidence>
<dbReference type="SUPFAM" id="SSF54211">
    <property type="entry name" value="Ribosomal protein S5 domain 2-like"/>
    <property type="match status" value="1"/>
</dbReference>
<dbReference type="InterPro" id="IPR014721">
    <property type="entry name" value="Ribsml_uS5_D2-typ_fold_subgr"/>
</dbReference>
<evidence type="ECO:0000259" key="6">
    <source>
        <dbReference type="Pfam" id="PF00288"/>
    </source>
</evidence>
<evidence type="ECO:0000256" key="4">
    <source>
        <dbReference type="ARBA" id="ARBA00022777"/>
    </source>
</evidence>
<dbReference type="InterPro" id="IPR013750">
    <property type="entry name" value="GHMP_kinase_C_dom"/>
</dbReference>
<dbReference type="SUPFAM" id="SSF55060">
    <property type="entry name" value="GHMP Kinase, C-terminal domain"/>
    <property type="match status" value="1"/>
</dbReference>
<dbReference type="GO" id="GO:0004413">
    <property type="term" value="F:homoserine kinase activity"/>
    <property type="evidence" value="ECO:0007669"/>
    <property type="project" value="UniProtKB-EC"/>
</dbReference>
<protein>
    <submittedName>
        <fullName evidence="8">Homoserine kinase</fullName>
        <ecNumber evidence="8">2.7.1.39</ecNumber>
    </submittedName>
</protein>
<dbReference type="InterPro" id="IPR006203">
    <property type="entry name" value="GHMP_knse_ATP-bd_CS"/>
</dbReference>
<keyword evidence="3" id="KW-0547">Nucleotide-binding</keyword>
<dbReference type="Pfam" id="PF08544">
    <property type="entry name" value="GHMP_kinases_C"/>
    <property type="match status" value="1"/>
</dbReference>
<proteinExistence type="predicted"/>
<gene>
    <name evidence="8" type="ORF">ENM78_03505</name>
</gene>
<dbReference type="GO" id="GO:0008652">
    <property type="term" value="P:amino acid biosynthetic process"/>
    <property type="evidence" value="ECO:0007669"/>
    <property type="project" value="UniProtKB-KW"/>
</dbReference>
<dbReference type="PANTHER" id="PTHR20861">
    <property type="entry name" value="HOMOSERINE/4-DIPHOSPHOCYTIDYL-2-C-METHYL-D-ERYTHRITOL KINASE"/>
    <property type="match status" value="1"/>
</dbReference>
<accession>A0A7J3ZKA3</accession>
<feature type="domain" description="GHMP kinase N-terminal" evidence="6">
    <location>
        <begin position="2"/>
        <end position="84"/>
    </location>
</feature>
<dbReference type="Gene3D" id="3.30.70.890">
    <property type="entry name" value="GHMP kinase, C-terminal domain"/>
    <property type="match status" value="1"/>
</dbReference>
<evidence type="ECO:0000259" key="7">
    <source>
        <dbReference type="Pfam" id="PF08544"/>
    </source>
</evidence>